<keyword evidence="1" id="KW-1133">Transmembrane helix</keyword>
<comment type="caution">
    <text evidence="3">The sequence shown here is derived from an EMBL/GenBank/DDBJ whole genome shotgun (WGS) entry which is preliminary data.</text>
</comment>
<feature type="transmembrane region" description="Helical" evidence="1">
    <location>
        <begin position="111"/>
        <end position="133"/>
    </location>
</feature>
<dbReference type="PANTHER" id="PTHR40465:SF1">
    <property type="entry name" value="DUF6534 DOMAIN-CONTAINING PROTEIN"/>
    <property type="match status" value="1"/>
</dbReference>
<feature type="transmembrane region" description="Helical" evidence="1">
    <location>
        <begin position="79"/>
        <end position="99"/>
    </location>
</feature>
<evidence type="ECO:0000259" key="2">
    <source>
        <dbReference type="Pfam" id="PF20152"/>
    </source>
</evidence>
<evidence type="ECO:0000313" key="4">
    <source>
        <dbReference type="Proteomes" id="UP001219525"/>
    </source>
</evidence>
<dbReference type="PANTHER" id="PTHR40465">
    <property type="entry name" value="CHROMOSOME 1, WHOLE GENOME SHOTGUN SEQUENCE"/>
    <property type="match status" value="1"/>
</dbReference>
<feature type="domain" description="DUF6534" evidence="2">
    <location>
        <begin position="158"/>
        <end position="252"/>
    </location>
</feature>
<proteinExistence type="predicted"/>
<evidence type="ECO:0000313" key="3">
    <source>
        <dbReference type="EMBL" id="KAJ7206276.1"/>
    </source>
</evidence>
<protein>
    <recommendedName>
        <fullName evidence="2">DUF6534 domain-containing protein</fullName>
    </recommendedName>
</protein>
<reference evidence="3" key="1">
    <citation type="submission" date="2023-03" db="EMBL/GenBank/DDBJ databases">
        <title>Massive genome expansion in bonnet fungi (Mycena s.s.) driven by repeated elements and novel gene families across ecological guilds.</title>
        <authorList>
            <consortium name="Lawrence Berkeley National Laboratory"/>
            <person name="Harder C.B."/>
            <person name="Miyauchi S."/>
            <person name="Viragh M."/>
            <person name="Kuo A."/>
            <person name="Thoen E."/>
            <person name="Andreopoulos B."/>
            <person name="Lu D."/>
            <person name="Skrede I."/>
            <person name="Drula E."/>
            <person name="Henrissat B."/>
            <person name="Morin E."/>
            <person name="Kohler A."/>
            <person name="Barry K."/>
            <person name="LaButti K."/>
            <person name="Morin E."/>
            <person name="Salamov A."/>
            <person name="Lipzen A."/>
            <person name="Mereny Z."/>
            <person name="Hegedus B."/>
            <person name="Baldrian P."/>
            <person name="Stursova M."/>
            <person name="Weitz H."/>
            <person name="Taylor A."/>
            <person name="Grigoriev I.V."/>
            <person name="Nagy L.G."/>
            <person name="Martin F."/>
            <person name="Kauserud H."/>
        </authorList>
    </citation>
    <scope>NUCLEOTIDE SEQUENCE</scope>
    <source>
        <strain evidence="3">9144</strain>
    </source>
</reference>
<dbReference type="EMBL" id="JARJCW010000040">
    <property type="protein sequence ID" value="KAJ7206276.1"/>
    <property type="molecule type" value="Genomic_DNA"/>
</dbReference>
<sequence length="287" mass="32460">MDSTLGAIEMGGVLSVLFFGINTAQTYHYYRDYPKDRPLVKAAVWIFQLVHNILTWQAIYALTVTFFGHPEHVRAPPRTLYFTLVVSALTTTITDVFFANRIRVISQRWPIAIICWTLTFLELLANAGMIAIFCTNISGVSVLQVQYRWLMSTALVMSALVDVLITATLCYYLLHVRNSTLEKTRRIADTLITWSIESTMIKTLVISWSYSRALTSNSGAAILQLIMFLTRDDLIWGFFYLIQSALHTNSMLPGPKISWTVCSPASTSTPLVRFPGRRLGIWCDHCS</sequence>
<feature type="transmembrane region" description="Helical" evidence="1">
    <location>
        <begin position="42"/>
        <end position="67"/>
    </location>
</feature>
<keyword evidence="1" id="KW-0472">Membrane</keyword>
<keyword evidence="4" id="KW-1185">Reference proteome</keyword>
<gene>
    <name evidence="3" type="ORF">GGX14DRAFT_457512</name>
</gene>
<organism evidence="3 4">
    <name type="scientific">Mycena pura</name>
    <dbReference type="NCBI Taxonomy" id="153505"/>
    <lineage>
        <taxon>Eukaryota</taxon>
        <taxon>Fungi</taxon>
        <taxon>Dikarya</taxon>
        <taxon>Basidiomycota</taxon>
        <taxon>Agaricomycotina</taxon>
        <taxon>Agaricomycetes</taxon>
        <taxon>Agaricomycetidae</taxon>
        <taxon>Agaricales</taxon>
        <taxon>Marasmiineae</taxon>
        <taxon>Mycenaceae</taxon>
        <taxon>Mycena</taxon>
    </lineage>
</organism>
<dbReference type="Proteomes" id="UP001219525">
    <property type="component" value="Unassembled WGS sequence"/>
</dbReference>
<feature type="transmembrane region" description="Helical" evidence="1">
    <location>
        <begin position="153"/>
        <end position="174"/>
    </location>
</feature>
<dbReference type="AlphaFoldDB" id="A0AAD6V918"/>
<dbReference type="Pfam" id="PF20152">
    <property type="entry name" value="DUF6534"/>
    <property type="match status" value="1"/>
</dbReference>
<keyword evidence="1" id="KW-0812">Transmembrane</keyword>
<evidence type="ECO:0000256" key="1">
    <source>
        <dbReference type="SAM" id="Phobius"/>
    </source>
</evidence>
<accession>A0AAD6V918</accession>
<name>A0AAD6V918_9AGAR</name>
<dbReference type="InterPro" id="IPR045339">
    <property type="entry name" value="DUF6534"/>
</dbReference>